<gene>
    <name evidence="2" type="ORF">QBC37DRAFT_415208</name>
</gene>
<comment type="caution">
    <text evidence="2">The sequence shown here is derived from an EMBL/GenBank/DDBJ whole genome shotgun (WGS) entry which is preliminary data.</text>
</comment>
<reference evidence="2" key="2">
    <citation type="submission" date="2023-05" db="EMBL/GenBank/DDBJ databases">
        <authorList>
            <consortium name="Lawrence Berkeley National Laboratory"/>
            <person name="Steindorff A."/>
            <person name="Hensen N."/>
            <person name="Bonometti L."/>
            <person name="Westerberg I."/>
            <person name="Brannstrom I.O."/>
            <person name="Guillou S."/>
            <person name="Cros-Aarteil S."/>
            <person name="Calhoun S."/>
            <person name="Haridas S."/>
            <person name="Kuo A."/>
            <person name="Mondo S."/>
            <person name="Pangilinan J."/>
            <person name="Riley R."/>
            <person name="Labutti K."/>
            <person name="Andreopoulos B."/>
            <person name="Lipzen A."/>
            <person name="Chen C."/>
            <person name="Yanf M."/>
            <person name="Daum C."/>
            <person name="Ng V."/>
            <person name="Clum A."/>
            <person name="Ohm R."/>
            <person name="Martin F."/>
            <person name="Silar P."/>
            <person name="Natvig D."/>
            <person name="Lalanne C."/>
            <person name="Gautier V."/>
            <person name="Ament-Velasquez S.L."/>
            <person name="Kruys A."/>
            <person name="Hutchinson M.I."/>
            <person name="Powell A.J."/>
            <person name="Barry K."/>
            <person name="Miller A.N."/>
            <person name="Grigoriev I.V."/>
            <person name="Debuchy R."/>
            <person name="Gladieux P."/>
            <person name="Thoren M.H."/>
            <person name="Johannesson H."/>
        </authorList>
    </citation>
    <scope>NUCLEOTIDE SEQUENCE</scope>
    <source>
        <strain evidence="2">PSN293</strain>
    </source>
</reference>
<evidence type="ECO:0000256" key="1">
    <source>
        <dbReference type="SAM" id="MobiDB-lite"/>
    </source>
</evidence>
<name>A0AAN6YDE3_9PEZI</name>
<feature type="compositionally biased region" description="Acidic residues" evidence="1">
    <location>
        <begin position="372"/>
        <end position="385"/>
    </location>
</feature>
<feature type="region of interest" description="Disordered" evidence="1">
    <location>
        <begin position="316"/>
        <end position="349"/>
    </location>
</feature>
<keyword evidence="3" id="KW-1185">Reference proteome</keyword>
<feature type="compositionally biased region" description="Polar residues" evidence="1">
    <location>
        <begin position="8"/>
        <end position="32"/>
    </location>
</feature>
<proteinExistence type="predicted"/>
<evidence type="ECO:0000313" key="3">
    <source>
        <dbReference type="Proteomes" id="UP001301769"/>
    </source>
</evidence>
<evidence type="ECO:0000313" key="2">
    <source>
        <dbReference type="EMBL" id="KAK4217233.1"/>
    </source>
</evidence>
<sequence>MTARETSRTGGSARASTATRVIHTPETTGPQKTITLPSKLVTKMHKLMGGTGWTELNKTWSVELLQPDPFHEDEEEDDHAATPAITRLGASLFKYLVTLKKKFCEASAAPDLDGVNQWVGVNEEWVNNVMEGIGKFVKRICEERLAVLGDSTRPTGNNLESRKALTRDLVLCVVPLMVDTLWWAFALGGIEETTEDDLSGPGPRAVKELPTEGEFTAVGLQYLVRITGWLVRLEGVLMFELEARPFYQDWFNGTSQTDTRRAYRDNCKKKRTQLGKLLREWNGELNEKVGDLRNWEEKEQKILASLRGQSAVIEARKRAKDREEKENQRQMKAFMRSTHDTKRELEKMREERIRQVQQGLRLMQPRQYVVVEDDEEEEEDEDEDPFASPVPRRQPQDDDEDPFASPVPRRQPQRAPAPAPPPHYTRWTNDEMTLLLTEICRTKPGQPLATKQDYENVAEALDKSLKEVMYGAAKLREVQRKLVANEGRPIPRWALEE</sequence>
<organism evidence="2 3">
    <name type="scientific">Rhypophila decipiens</name>
    <dbReference type="NCBI Taxonomy" id="261697"/>
    <lineage>
        <taxon>Eukaryota</taxon>
        <taxon>Fungi</taxon>
        <taxon>Dikarya</taxon>
        <taxon>Ascomycota</taxon>
        <taxon>Pezizomycotina</taxon>
        <taxon>Sordariomycetes</taxon>
        <taxon>Sordariomycetidae</taxon>
        <taxon>Sordariales</taxon>
        <taxon>Naviculisporaceae</taxon>
        <taxon>Rhypophila</taxon>
    </lineage>
</organism>
<feature type="compositionally biased region" description="Basic and acidic residues" evidence="1">
    <location>
        <begin position="337"/>
        <end position="349"/>
    </location>
</feature>
<accession>A0AAN6YDE3</accession>
<feature type="region of interest" description="Disordered" evidence="1">
    <location>
        <begin position="372"/>
        <end position="426"/>
    </location>
</feature>
<dbReference type="EMBL" id="MU858061">
    <property type="protein sequence ID" value="KAK4217233.1"/>
    <property type="molecule type" value="Genomic_DNA"/>
</dbReference>
<dbReference type="AlphaFoldDB" id="A0AAN6YDE3"/>
<feature type="compositionally biased region" description="Basic and acidic residues" evidence="1">
    <location>
        <begin position="316"/>
        <end position="329"/>
    </location>
</feature>
<feature type="region of interest" description="Disordered" evidence="1">
    <location>
        <begin position="1"/>
        <end position="32"/>
    </location>
</feature>
<protein>
    <submittedName>
        <fullName evidence="2">Uncharacterized protein</fullName>
    </submittedName>
</protein>
<reference evidence="2" key="1">
    <citation type="journal article" date="2023" name="Mol. Phylogenet. Evol.">
        <title>Genome-scale phylogeny and comparative genomics of the fungal order Sordariales.</title>
        <authorList>
            <person name="Hensen N."/>
            <person name="Bonometti L."/>
            <person name="Westerberg I."/>
            <person name="Brannstrom I.O."/>
            <person name="Guillou S."/>
            <person name="Cros-Aarteil S."/>
            <person name="Calhoun S."/>
            <person name="Haridas S."/>
            <person name="Kuo A."/>
            <person name="Mondo S."/>
            <person name="Pangilinan J."/>
            <person name="Riley R."/>
            <person name="LaButti K."/>
            <person name="Andreopoulos B."/>
            <person name="Lipzen A."/>
            <person name="Chen C."/>
            <person name="Yan M."/>
            <person name="Daum C."/>
            <person name="Ng V."/>
            <person name="Clum A."/>
            <person name="Steindorff A."/>
            <person name="Ohm R.A."/>
            <person name="Martin F."/>
            <person name="Silar P."/>
            <person name="Natvig D.O."/>
            <person name="Lalanne C."/>
            <person name="Gautier V."/>
            <person name="Ament-Velasquez S.L."/>
            <person name="Kruys A."/>
            <person name="Hutchinson M.I."/>
            <person name="Powell A.J."/>
            <person name="Barry K."/>
            <person name="Miller A.N."/>
            <person name="Grigoriev I.V."/>
            <person name="Debuchy R."/>
            <person name="Gladieux P."/>
            <person name="Hiltunen Thoren M."/>
            <person name="Johannesson H."/>
        </authorList>
    </citation>
    <scope>NUCLEOTIDE SEQUENCE</scope>
    <source>
        <strain evidence="2">PSN293</strain>
    </source>
</reference>
<dbReference type="Proteomes" id="UP001301769">
    <property type="component" value="Unassembled WGS sequence"/>
</dbReference>